<protein>
    <submittedName>
        <fullName evidence="2">Uncharacterized protein</fullName>
    </submittedName>
</protein>
<gene>
    <name evidence="2" type="ORF">KUL25_10185</name>
</gene>
<proteinExistence type="predicted"/>
<dbReference type="EMBL" id="JAIMBW010000001">
    <property type="protein sequence ID" value="MBY4893133.1"/>
    <property type="molecule type" value="Genomic_DNA"/>
</dbReference>
<feature type="region of interest" description="Disordered" evidence="1">
    <location>
        <begin position="183"/>
        <end position="216"/>
    </location>
</feature>
<evidence type="ECO:0000256" key="1">
    <source>
        <dbReference type="SAM" id="MobiDB-lite"/>
    </source>
</evidence>
<dbReference type="Proteomes" id="UP000693972">
    <property type="component" value="Unassembled WGS sequence"/>
</dbReference>
<feature type="compositionally biased region" description="Gly residues" evidence="1">
    <location>
        <begin position="190"/>
        <end position="199"/>
    </location>
</feature>
<dbReference type="Gene3D" id="2.60.120.200">
    <property type="match status" value="1"/>
</dbReference>
<reference evidence="2 3" key="1">
    <citation type="submission" date="2021-07" db="EMBL/GenBank/DDBJ databases">
        <title>Karlodiniumbacter phycospheric gen. nov., sp. nov., a phycosphere bacterium isolated from karlodinium veneficum.</title>
        <authorList>
            <person name="Peng Y."/>
            <person name="Jiang L."/>
            <person name="Lee J."/>
        </authorList>
    </citation>
    <scope>NUCLEOTIDE SEQUENCE</scope>
    <source>
        <strain evidence="2 3">N5</strain>
    </source>
</reference>
<dbReference type="InterPro" id="IPR013320">
    <property type="entry name" value="ConA-like_dom_sf"/>
</dbReference>
<sequence>MNIKAYFASENGAISVDWVVMTSGLVGLGLATAGVVSGGVEGASNNISNALIGQDVSTAFQSAFVAATAALTATSVWDDPNVTSREFANVEQLSFSSEIDFQTTDEGIIFESGGTGRGFILYQHDGMLYLQAGDGSGTGPASNRGEASWQVTEGTYTIEGSMDADNGLALYVNGTLVDQSSFSNRDLSGGNHGSVGGGTSSVARNRGNFSATSEGHPGVTEVAFYEDQTIQ</sequence>
<organism evidence="2">
    <name type="scientific">Gymnodinialimonas phycosphaerae</name>
    <dbReference type="NCBI Taxonomy" id="2841589"/>
    <lineage>
        <taxon>Bacteria</taxon>
        <taxon>Pseudomonadati</taxon>
        <taxon>Pseudomonadota</taxon>
        <taxon>Alphaproteobacteria</taxon>
        <taxon>Rhodobacterales</taxon>
        <taxon>Paracoccaceae</taxon>
        <taxon>Gymnodinialimonas</taxon>
    </lineage>
</organism>
<accession>A0A975TZU8</accession>
<dbReference type="AlphaFoldDB" id="A0A975TZU8"/>
<dbReference type="SUPFAM" id="SSF49899">
    <property type="entry name" value="Concanavalin A-like lectins/glucanases"/>
    <property type="match status" value="1"/>
</dbReference>
<dbReference type="RefSeq" id="WP_257892853.1">
    <property type="nucleotide sequence ID" value="NZ_JAIMBW010000001.1"/>
</dbReference>
<name>A0A975TZU8_9RHOB</name>
<evidence type="ECO:0000313" key="3">
    <source>
        <dbReference type="Proteomes" id="UP000693972"/>
    </source>
</evidence>
<dbReference type="EMBL" id="CP078073">
    <property type="protein sequence ID" value="QXL89836.1"/>
    <property type="molecule type" value="Genomic_DNA"/>
</dbReference>
<keyword evidence="3" id="KW-1185">Reference proteome</keyword>
<evidence type="ECO:0000313" key="2">
    <source>
        <dbReference type="EMBL" id="QXL89836.1"/>
    </source>
</evidence>